<feature type="compositionally biased region" description="Low complexity" evidence="7">
    <location>
        <begin position="215"/>
        <end position="224"/>
    </location>
</feature>
<dbReference type="InterPro" id="IPR001078">
    <property type="entry name" value="2-oxoacid_DH_actylTfrase"/>
</dbReference>
<feature type="compositionally biased region" description="Low complexity" evidence="7">
    <location>
        <begin position="338"/>
        <end position="363"/>
    </location>
</feature>
<evidence type="ECO:0000259" key="9">
    <source>
        <dbReference type="PROSITE" id="PS51826"/>
    </source>
</evidence>
<evidence type="ECO:0000259" key="8">
    <source>
        <dbReference type="PROSITE" id="PS50968"/>
    </source>
</evidence>
<feature type="region of interest" description="Disordered" evidence="7">
    <location>
        <begin position="71"/>
        <end position="153"/>
    </location>
</feature>
<feature type="region of interest" description="Disordered" evidence="7">
    <location>
        <begin position="338"/>
        <end position="381"/>
    </location>
</feature>
<evidence type="ECO:0000313" key="11">
    <source>
        <dbReference type="Proteomes" id="UP001519295"/>
    </source>
</evidence>
<dbReference type="CDD" id="cd06849">
    <property type="entry name" value="lipoyl_domain"/>
    <property type="match status" value="2"/>
</dbReference>
<evidence type="ECO:0000256" key="3">
    <source>
        <dbReference type="ARBA" id="ARBA00022679"/>
    </source>
</evidence>
<dbReference type="PROSITE" id="PS00189">
    <property type="entry name" value="LIPOYL"/>
    <property type="match status" value="2"/>
</dbReference>
<evidence type="ECO:0000256" key="1">
    <source>
        <dbReference type="ARBA" id="ARBA00001938"/>
    </source>
</evidence>
<accession>A0ABS4VTE0</accession>
<dbReference type="EC" id="2.3.1.-" evidence="6"/>
<dbReference type="PANTHER" id="PTHR43178">
    <property type="entry name" value="DIHYDROLIPOAMIDE ACETYLTRANSFERASE COMPONENT OF PYRUVATE DEHYDROGENASE COMPLEX"/>
    <property type="match status" value="1"/>
</dbReference>
<dbReference type="SUPFAM" id="SSF52777">
    <property type="entry name" value="CoA-dependent acyltransferases"/>
    <property type="match status" value="1"/>
</dbReference>
<evidence type="ECO:0000256" key="2">
    <source>
        <dbReference type="ARBA" id="ARBA00007317"/>
    </source>
</evidence>
<dbReference type="Gene3D" id="3.30.559.10">
    <property type="entry name" value="Chloramphenicol acetyltransferase-like domain"/>
    <property type="match status" value="1"/>
</dbReference>
<dbReference type="InterPro" id="IPR014276">
    <property type="entry name" value="2-oxoglutarate_DH_E2"/>
</dbReference>
<evidence type="ECO:0000256" key="6">
    <source>
        <dbReference type="RuleBase" id="RU003423"/>
    </source>
</evidence>
<dbReference type="InterPro" id="IPR004167">
    <property type="entry name" value="PSBD"/>
</dbReference>
<dbReference type="Pfam" id="PF00364">
    <property type="entry name" value="Biotin_lipoyl"/>
    <property type="match status" value="2"/>
</dbReference>
<dbReference type="PROSITE" id="PS50968">
    <property type="entry name" value="BIOTINYL_LIPOYL"/>
    <property type="match status" value="2"/>
</dbReference>
<evidence type="ECO:0000313" key="10">
    <source>
        <dbReference type="EMBL" id="MBP2367186.1"/>
    </source>
</evidence>
<dbReference type="SUPFAM" id="SSF47005">
    <property type="entry name" value="Peripheral subunit-binding domain of 2-oxo acid dehydrogenase complex"/>
    <property type="match status" value="1"/>
</dbReference>
<evidence type="ECO:0000256" key="4">
    <source>
        <dbReference type="ARBA" id="ARBA00022823"/>
    </source>
</evidence>
<dbReference type="InterPro" id="IPR036625">
    <property type="entry name" value="E3-bd_dom_sf"/>
</dbReference>
<dbReference type="SUPFAM" id="SSF51230">
    <property type="entry name" value="Single hybrid motif"/>
    <property type="match status" value="2"/>
</dbReference>
<dbReference type="PANTHER" id="PTHR43178:SF5">
    <property type="entry name" value="LIPOAMIDE ACYLTRANSFERASE COMPONENT OF BRANCHED-CHAIN ALPHA-KETO ACID DEHYDROGENASE COMPLEX, MITOCHONDRIAL"/>
    <property type="match status" value="1"/>
</dbReference>
<protein>
    <recommendedName>
        <fullName evidence="6">Dihydrolipoamide acetyltransferase component of pyruvate dehydrogenase complex</fullName>
        <ecNumber evidence="6">2.3.1.-</ecNumber>
    </recommendedName>
</protein>
<keyword evidence="4 6" id="KW-0450">Lipoyl</keyword>
<sequence length="616" mass="63520">MAVTVEMPALGESVTEGTVTRWLKSEGDTVEVDEPLLEVSTDKVDTEIPSPAAGVLKRIIAGEDDTVEVGGELAVIGDADEADSSGGDSGGSEQAAEEAEPEPEAEPESQPEPEPEQEEAPAPSQSSGGSSGGGSGSSVTMPELGESVTEGTVTRWLKQVGDSVEVDEPLLEVSTDKVDTEIPSPVAGTVLEHTVGEDETVEVGAQLAVVGDSSAAPAQENQPAQEEKPAPKAEPKQEAPKQEAPEPEAPKSEAPKSEPKPDAKPEHPKAQAPKEEAAEPAGSTDTQGASAGASNGSGEKPYVTPLVRKLAQEHGVDLGSVTGSGVGGRIRKQDVLAAAEQKAAPAPSAPAAEAPAASGGAPKQPQAVPTRAGDAPEPGTTVKLPRLRQVIAQRMSESLSISAQLTTVQEIDLTRIVKLRSRVKEDFKRREGANLTFLAFIVKATVEALKAFPSVNASISADAKQVTYHGAVHMGIAVDTPRGLLVPVIKDADDLSLAGIAKKIADVASRTRDAKIGPDELSGGTFTITNIGSAGALFDTPILNQPQVGILGTGAIVKEPKVITGPEGDDVIAVRSVCFLPLTYDHRLVDGADAGRFLSAIRARLEEGAFEAELGL</sequence>
<dbReference type="Gene3D" id="4.10.320.10">
    <property type="entry name" value="E3-binding domain"/>
    <property type="match status" value="1"/>
</dbReference>
<feature type="compositionally biased region" description="Acidic residues" evidence="7">
    <location>
        <begin position="95"/>
        <end position="119"/>
    </location>
</feature>
<dbReference type="InterPro" id="IPR011053">
    <property type="entry name" value="Single_hybrid_motif"/>
</dbReference>
<comment type="similarity">
    <text evidence="2 6">Belongs to the 2-oxoacid dehydrogenase family.</text>
</comment>
<evidence type="ECO:0000256" key="7">
    <source>
        <dbReference type="SAM" id="MobiDB-lite"/>
    </source>
</evidence>
<feature type="domain" description="Lipoyl-binding" evidence="8">
    <location>
        <begin position="2"/>
        <end position="77"/>
    </location>
</feature>
<keyword evidence="11" id="KW-1185">Reference proteome</keyword>
<dbReference type="InterPro" id="IPR000089">
    <property type="entry name" value="Biotin_lipoyl"/>
</dbReference>
<reference evidence="10 11" key="1">
    <citation type="submission" date="2021-03" db="EMBL/GenBank/DDBJ databases">
        <title>Sequencing the genomes of 1000 actinobacteria strains.</title>
        <authorList>
            <person name="Klenk H.-P."/>
        </authorList>
    </citation>
    <scope>NUCLEOTIDE SEQUENCE [LARGE SCALE GENOMIC DNA]</scope>
    <source>
        <strain evidence="10 11">DSM 45256</strain>
    </source>
</reference>
<feature type="compositionally biased region" description="Basic and acidic residues" evidence="7">
    <location>
        <begin position="225"/>
        <end position="277"/>
    </location>
</feature>
<comment type="cofactor">
    <cofactor evidence="1 6">
        <name>(R)-lipoate</name>
        <dbReference type="ChEBI" id="CHEBI:83088"/>
    </cofactor>
</comment>
<evidence type="ECO:0000256" key="5">
    <source>
        <dbReference type="ARBA" id="ARBA00023315"/>
    </source>
</evidence>
<dbReference type="GO" id="GO:0004149">
    <property type="term" value="F:dihydrolipoyllysine-residue succinyltransferase activity"/>
    <property type="evidence" value="ECO:0007669"/>
    <property type="project" value="UniProtKB-EC"/>
</dbReference>
<feature type="domain" description="Peripheral subunit-binding (PSBD)" evidence="9">
    <location>
        <begin position="302"/>
        <end position="339"/>
    </location>
</feature>
<name>A0ABS4VTE0_9PSEU</name>
<dbReference type="InterPro" id="IPR050743">
    <property type="entry name" value="2-oxoacid_DH_E2_comp"/>
</dbReference>
<feature type="region of interest" description="Disordered" evidence="7">
    <location>
        <begin position="193"/>
        <end position="308"/>
    </location>
</feature>
<dbReference type="Proteomes" id="UP001519295">
    <property type="component" value="Unassembled WGS sequence"/>
</dbReference>
<keyword evidence="5 6" id="KW-0012">Acyltransferase</keyword>
<dbReference type="RefSeq" id="WP_210027307.1">
    <property type="nucleotide sequence ID" value="NZ_JAGINU010000001.1"/>
</dbReference>
<dbReference type="EMBL" id="JAGINU010000001">
    <property type="protein sequence ID" value="MBP2367186.1"/>
    <property type="molecule type" value="Genomic_DNA"/>
</dbReference>
<keyword evidence="3 6" id="KW-0808">Transferase</keyword>
<feature type="domain" description="Lipoyl-binding" evidence="8">
    <location>
        <begin position="136"/>
        <end position="211"/>
    </location>
</feature>
<feature type="compositionally biased region" description="Low complexity" evidence="7">
    <location>
        <begin position="288"/>
        <end position="298"/>
    </location>
</feature>
<dbReference type="Pfam" id="PF00198">
    <property type="entry name" value="2-oxoacid_dh"/>
    <property type="match status" value="1"/>
</dbReference>
<organism evidence="10 11">
    <name type="scientific">Pseudonocardia parietis</name>
    <dbReference type="NCBI Taxonomy" id="570936"/>
    <lineage>
        <taxon>Bacteria</taxon>
        <taxon>Bacillati</taxon>
        <taxon>Actinomycetota</taxon>
        <taxon>Actinomycetes</taxon>
        <taxon>Pseudonocardiales</taxon>
        <taxon>Pseudonocardiaceae</taxon>
        <taxon>Pseudonocardia</taxon>
    </lineage>
</organism>
<proteinExistence type="inferred from homology"/>
<dbReference type="InterPro" id="IPR023213">
    <property type="entry name" value="CAT-like_dom_sf"/>
</dbReference>
<dbReference type="InterPro" id="IPR003016">
    <property type="entry name" value="2-oxoA_DH_lipoyl-BS"/>
</dbReference>
<dbReference type="Gene3D" id="2.40.50.100">
    <property type="match status" value="2"/>
</dbReference>
<comment type="caution">
    <text evidence="10">The sequence shown here is derived from an EMBL/GenBank/DDBJ whole genome shotgun (WGS) entry which is preliminary data.</text>
</comment>
<gene>
    <name evidence="10" type="ORF">JOF36_002882</name>
</gene>
<dbReference type="PROSITE" id="PS51826">
    <property type="entry name" value="PSBD"/>
    <property type="match status" value="1"/>
</dbReference>
<dbReference type="Pfam" id="PF02817">
    <property type="entry name" value="E3_binding"/>
    <property type="match status" value="1"/>
</dbReference>
<dbReference type="NCBIfam" id="TIGR02927">
    <property type="entry name" value="SucB_Actino"/>
    <property type="match status" value="1"/>
</dbReference>